<evidence type="ECO:0000313" key="2">
    <source>
        <dbReference type="EMBL" id="TKJ42254.1"/>
    </source>
</evidence>
<keyword evidence="1" id="KW-0472">Membrane</keyword>
<keyword evidence="1" id="KW-1133">Transmembrane helix</keyword>
<feature type="transmembrane region" description="Helical" evidence="1">
    <location>
        <begin position="21"/>
        <end position="38"/>
    </location>
</feature>
<reference evidence="2 3" key="1">
    <citation type="submission" date="2017-06" db="EMBL/GenBank/DDBJ databases">
        <title>Novel microbial phyla capable of carbon fixation and sulfur reduction in deep-sea sediments.</title>
        <authorList>
            <person name="Huang J."/>
            <person name="Baker B."/>
            <person name="Wang Y."/>
        </authorList>
    </citation>
    <scope>NUCLEOTIDE SEQUENCE [LARGE SCALE GENOMIC DNA]</scope>
    <source>
        <strain evidence="2">B3_LCP</strain>
    </source>
</reference>
<dbReference type="AlphaFoldDB" id="A0A532V4X4"/>
<comment type="caution">
    <text evidence="2">The sequence shown here is derived from an EMBL/GenBank/DDBJ whole genome shotgun (WGS) entry which is preliminary data.</text>
</comment>
<evidence type="ECO:0000256" key="1">
    <source>
        <dbReference type="SAM" id="Phobius"/>
    </source>
</evidence>
<accession>A0A532V4X4</accession>
<keyword evidence="1" id="KW-0812">Transmembrane</keyword>
<evidence type="ECO:0008006" key="4">
    <source>
        <dbReference type="Google" id="ProtNLM"/>
    </source>
</evidence>
<dbReference type="Proteomes" id="UP000319619">
    <property type="component" value="Unassembled WGS sequence"/>
</dbReference>
<sequence>MEEYYGRNMKNESIPAYQRPTFWIGSLLIIFGMLLWAYPELLSFLVGAFFIGLGIILLGRILFPRRRWDKW</sequence>
<protein>
    <recommendedName>
        <fullName evidence="4">DUF3096 domain-containing protein</fullName>
    </recommendedName>
</protein>
<feature type="transmembrane region" description="Helical" evidence="1">
    <location>
        <begin position="44"/>
        <end position="63"/>
    </location>
</feature>
<organism evidence="2 3">
    <name type="scientific">candidate division LCP-89 bacterium B3_LCP</name>
    <dbReference type="NCBI Taxonomy" id="2012998"/>
    <lineage>
        <taxon>Bacteria</taxon>
        <taxon>Pseudomonadati</taxon>
        <taxon>Bacteria division LCP-89</taxon>
    </lineage>
</organism>
<gene>
    <name evidence="2" type="ORF">CEE37_00830</name>
</gene>
<proteinExistence type="predicted"/>
<name>A0A532V4X4_UNCL8</name>
<dbReference type="EMBL" id="NJBN01000001">
    <property type="protein sequence ID" value="TKJ42254.1"/>
    <property type="molecule type" value="Genomic_DNA"/>
</dbReference>
<evidence type="ECO:0000313" key="3">
    <source>
        <dbReference type="Proteomes" id="UP000319619"/>
    </source>
</evidence>